<proteinExistence type="inferred from homology"/>
<dbReference type="InterPro" id="IPR001494">
    <property type="entry name" value="Importin-beta_N"/>
</dbReference>
<gene>
    <name evidence="10" type="ORF">COCON_G00229620</name>
</gene>
<dbReference type="FunFam" id="1.25.10.10:FF:000053">
    <property type="entry name" value="Importin 7"/>
    <property type="match status" value="1"/>
</dbReference>
<dbReference type="GO" id="GO:0006606">
    <property type="term" value="P:protein import into nucleus"/>
    <property type="evidence" value="ECO:0007669"/>
    <property type="project" value="TreeGrafter"/>
</dbReference>
<dbReference type="Gene3D" id="1.25.10.10">
    <property type="entry name" value="Leucine-rich Repeat Variant"/>
    <property type="match status" value="1"/>
</dbReference>
<evidence type="ECO:0000256" key="7">
    <source>
        <dbReference type="ARBA" id="ARBA00023242"/>
    </source>
</evidence>
<evidence type="ECO:0000256" key="5">
    <source>
        <dbReference type="ARBA" id="ARBA00022490"/>
    </source>
</evidence>
<evidence type="ECO:0000256" key="4">
    <source>
        <dbReference type="ARBA" id="ARBA00022448"/>
    </source>
</evidence>
<keyword evidence="5" id="KW-0963">Cytoplasm</keyword>
<evidence type="ECO:0000259" key="9">
    <source>
        <dbReference type="PROSITE" id="PS50166"/>
    </source>
</evidence>
<dbReference type="GO" id="GO:0031267">
    <property type="term" value="F:small GTPase binding"/>
    <property type="evidence" value="ECO:0007669"/>
    <property type="project" value="InterPro"/>
</dbReference>
<dbReference type="EMBL" id="JAFJMO010000019">
    <property type="protein sequence ID" value="KAJ8249746.1"/>
    <property type="molecule type" value="Genomic_DNA"/>
</dbReference>
<evidence type="ECO:0000313" key="10">
    <source>
        <dbReference type="EMBL" id="KAJ8249746.1"/>
    </source>
</evidence>
<dbReference type="PANTHER" id="PTHR10997:SF26">
    <property type="entry name" value="IMPORTIN-8"/>
    <property type="match status" value="1"/>
</dbReference>
<dbReference type="OrthoDB" id="760868at2759"/>
<evidence type="ECO:0000256" key="8">
    <source>
        <dbReference type="SAM" id="MobiDB-lite"/>
    </source>
</evidence>
<protein>
    <recommendedName>
        <fullName evidence="9">Importin N-terminal domain-containing protein</fullName>
    </recommendedName>
</protein>
<dbReference type="Proteomes" id="UP001152803">
    <property type="component" value="Unassembled WGS sequence"/>
</dbReference>
<dbReference type="Pfam" id="PF25758">
    <property type="entry name" value="TPR_IPO11"/>
    <property type="match status" value="1"/>
</dbReference>
<dbReference type="InterPro" id="IPR058669">
    <property type="entry name" value="TPR_IPO7/11-like"/>
</dbReference>
<dbReference type="PANTHER" id="PTHR10997">
    <property type="entry name" value="IMPORTIN-7, 8, 11"/>
    <property type="match status" value="1"/>
</dbReference>
<evidence type="ECO:0000256" key="6">
    <source>
        <dbReference type="ARBA" id="ARBA00022927"/>
    </source>
</evidence>
<comment type="subcellular location">
    <subcellularLocation>
        <location evidence="2">Cytoplasm</location>
    </subcellularLocation>
    <subcellularLocation>
        <location evidence="1">Nucleus</location>
    </subcellularLocation>
</comment>
<feature type="domain" description="Importin N-terminal" evidence="9">
    <location>
        <begin position="22"/>
        <end position="102"/>
    </location>
</feature>
<comment type="similarity">
    <text evidence="3">Belongs to the importin beta family.</text>
</comment>
<organism evidence="10 11">
    <name type="scientific">Conger conger</name>
    <name type="common">Conger eel</name>
    <name type="synonym">Muraena conger</name>
    <dbReference type="NCBI Taxonomy" id="82655"/>
    <lineage>
        <taxon>Eukaryota</taxon>
        <taxon>Metazoa</taxon>
        <taxon>Chordata</taxon>
        <taxon>Craniata</taxon>
        <taxon>Vertebrata</taxon>
        <taxon>Euteleostomi</taxon>
        <taxon>Actinopterygii</taxon>
        <taxon>Neopterygii</taxon>
        <taxon>Teleostei</taxon>
        <taxon>Anguilliformes</taxon>
        <taxon>Congridae</taxon>
        <taxon>Conger</taxon>
    </lineage>
</organism>
<dbReference type="AlphaFoldDB" id="A0A9Q1CV90"/>
<dbReference type="PROSITE" id="PS50166">
    <property type="entry name" value="IMPORTIN_B_NT"/>
    <property type="match status" value="1"/>
</dbReference>
<sequence length="1069" mass="122539">MDPNRIIQALKGTIDPSLRIAAENELNQSYKIINFAPTLLQIIVSDQVEFPVRQAAAIYLKNMVSQYWQDREPSMGAAVFPFNIHENDRQQIRDNIVEGIIQSPESVRAQLTVCLRAIIKHDFPGRWTAIVDKIGLYLQSHNTASWYGSLLALYQLVKTYEYKKVEERDPLMAAMQVFLPRIQQQVSQLLADATVFSVLIQKQILKIFHALVQYSLPLQLINNTVLTQWMEILRAVVDRDVPPETLEVDEDDRPELVWWKCKKWALHILTRLFERYGSPGNVTKEYSEFADFFLKTYAVGIQQVLLKVIHQHRQKQYVTPHILQEALNYLNQGVSHSLTWKQMKPHMQTISQDVIFPLMCYRDEDEKMWQEDPYEYIRMKFNVYDDHALPTTAAQSLLCKAARKRKEVLPKMMDFCHQILMDPNSDPRRKDGALHVIGSLADLLLKKQGYKEQMELMLQNYAFPLLNSSLGYLRARSCWVLHAFSSLQFHNELVLRNAVELVRQNLVNDKEMPVKVEAAIALQTLISNQEQAKVYIRPYIRPVMQELLHVVKETENDDLTNVIQKMICEYNEEVAVIAIETTQNLAEIFTKVLQSEEYEDSEDKTVMALGILSTIDTILTVMEDHKEITQQLEGICLQVIGLVLQKPIIEFYEEILSLAFGLTCQTISPQMWQLLGVLYDVFQHDCLDYFTDMMPLLHNYVTVDTDMLLSNPKHLEVIYTMCKKVLTSDAGEDAECHAAKLLEVIILQCRGRGIDQCVPLFVEAVLERLTRAVKSSELRTMCLQVAIAALYYSPALLLHTLENIRFPHSPEPITAQFINQWMNDTEFFLGLHDRKMCIIGLSVLLELPSRPAVVEGVAAQIVPSILLLFLGLKQVYASRVSNKPDVLARRPVSEEEENEEIPSEEDEVKESRHAMQETPSTPSGQGDEDDDDDDDDDDYWDEEGLEGTPLEEYSTPLDYDNGEDEYQFFTAALLRVQSSDAGWYQSLTTPLSQDQRTQLQEIYSLAQQRRSSGVKGQCRWFPTGGGGRTGRGASHAMQRGLSLAVCFRGPPGLSSRREEQQRWEDLGMD</sequence>
<reference evidence="10" key="1">
    <citation type="journal article" date="2023" name="Science">
        <title>Genome structures resolve the early diversification of teleost fishes.</title>
        <authorList>
            <person name="Parey E."/>
            <person name="Louis A."/>
            <person name="Montfort J."/>
            <person name="Bouchez O."/>
            <person name="Roques C."/>
            <person name="Iampietro C."/>
            <person name="Lluch J."/>
            <person name="Castinel A."/>
            <person name="Donnadieu C."/>
            <person name="Desvignes T."/>
            <person name="Floi Bucao C."/>
            <person name="Jouanno E."/>
            <person name="Wen M."/>
            <person name="Mejri S."/>
            <person name="Dirks R."/>
            <person name="Jansen H."/>
            <person name="Henkel C."/>
            <person name="Chen W.J."/>
            <person name="Zahm M."/>
            <person name="Cabau C."/>
            <person name="Klopp C."/>
            <person name="Thompson A.W."/>
            <person name="Robinson-Rechavi M."/>
            <person name="Braasch I."/>
            <person name="Lecointre G."/>
            <person name="Bobe J."/>
            <person name="Postlethwait J.H."/>
            <person name="Berthelot C."/>
            <person name="Roest Crollius H."/>
            <person name="Guiguen Y."/>
        </authorList>
    </citation>
    <scope>NUCLEOTIDE SEQUENCE</scope>
    <source>
        <strain evidence="10">Concon-B</strain>
    </source>
</reference>
<dbReference type="InterPro" id="IPR013713">
    <property type="entry name" value="XPO2_central"/>
</dbReference>
<dbReference type="Pfam" id="PF03810">
    <property type="entry name" value="IBN_N"/>
    <property type="match status" value="1"/>
</dbReference>
<dbReference type="SMART" id="SM00913">
    <property type="entry name" value="IBN_N"/>
    <property type="match status" value="1"/>
</dbReference>
<evidence type="ECO:0000256" key="1">
    <source>
        <dbReference type="ARBA" id="ARBA00004123"/>
    </source>
</evidence>
<evidence type="ECO:0000256" key="3">
    <source>
        <dbReference type="ARBA" id="ARBA00007991"/>
    </source>
</evidence>
<feature type="compositionally biased region" description="Basic and acidic residues" evidence="8">
    <location>
        <begin position="1055"/>
        <end position="1069"/>
    </location>
</feature>
<dbReference type="GO" id="GO:0005829">
    <property type="term" value="C:cytosol"/>
    <property type="evidence" value="ECO:0007669"/>
    <property type="project" value="TreeGrafter"/>
</dbReference>
<feature type="region of interest" description="Disordered" evidence="8">
    <location>
        <begin position="1049"/>
        <end position="1069"/>
    </location>
</feature>
<keyword evidence="6" id="KW-0653">Protein transport</keyword>
<feature type="compositionally biased region" description="Acidic residues" evidence="8">
    <location>
        <begin position="894"/>
        <end position="908"/>
    </location>
</feature>
<keyword evidence="11" id="KW-1185">Reference proteome</keyword>
<dbReference type="Pfam" id="PF08506">
    <property type="entry name" value="Cse1"/>
    <property type="match status" value="1"/>
</dbReference>
<dbReference type="InterPro" id="IPR011989">
    <property type="entry name" value="ARM-like"/>
</dbReference>
<accession>A0A9Q1CV90</accession>
<dbReference type="SUPFAM" id="SSF48371">
    <property type="entry name" value="ARM repeat"/>
    <property type="match status" value="1"/>
</dbReference>
<dbReference type="InterPro" id="IPR016024">
    <property type="entry name" value="ARM-type_fold"/>
</dbReference>
<feature type="compositionally biased region" description="Acidic residues" evidence="8">
    <location>
        <begin position="926"/>
        <end position="945"/>
    </location>
</feature>
<evidence type="ECO:0000256" key="2">
    <source>
        <dbReference type="ARBA" id="ARBA00004496"/>
    </source>
</evidence>
<keyword evidence="7" id="KW-0539">Nucleus</keyword>
<keyword evidence="4" id="KW-0813">Transport</keyword>
<evidence type="ECO:0000313" key="11">
    <source>
        <dbReference type="Proteomes" id="UP001152803"/>
    </source>
</evidence>
<name>A0A9Q1CV90_CONCO</name>
<feature type="region of interest" description="Disordered" evidence="8">
    <location>
        <begin position="888"/>
        <end position="959"/>
    </location>
</feature>
<comment type="caution">
    <text evidence="10">The sequence shown here is derived from an EMBL/GenBank/DDBJ whole genome shotgun (WGS) entry which is preliminary data.</text>
</comment>
<dbReference type="GO" id="GO:0005635">
    <property type="term" value="C:nuclear envelope"/>
    <property type="evidence" value="ECO:0007669"/>
    <property type="project" value="TreeGrafter"/>
</dbReference>